<sequence length="50" mass="5351">VCQQSVFLFISELMIQPQLNSTLIPPHARAQTVASSNGNAVIILTDDLGV</sequence>
<organism evidence="1 2">
    <name type="scientific">Cirrhinus mrigala</name>
    <name type="common">Mrigala</name>
    <dbReference type="NCBI Taxonomy" id="683832"/>
    <lineage>
        <taxon>Eukaryota</taxon>
        <taxon>Metazoa</taxon>
        <taxon>Chordata</taxon>
        <taxon>Craniata</taxon>
        <taxon>Vertebrata</taxon>
        <taxon>Euteleostomi</taxon>
        <taxon>Actinopterygii</taxon>
        <taxon>Neopterygii</taxon>
        <taxon>Teleostei</taxon>
        <taxon>Ostariophysi</taxon>
        <taxon>Cypriniformes</taxon>
        <taxon>Cyprinidae</taxon>
        <taxon>Labeoninae</taxon>
        <taxon>Labeonini</taxon>
        <taxon>Cirrhinus</taxon>
    </lineage>
</organism>
<evidence type="ECO:0000313" key="1">
    <source>
        <dbReference type="EMBL" id="KAL0166973.1"/>
    </source>
</evidence>
<feature type="non-terminal residue" evidence="1">
    <location>
        <position position="50"/>
    </location>
</feature>
<gene>
    <name evidence="1" type="ORF">M9458_038817</name>
</gene>
<protein>
    <submittedName>
        <fullName evidence="1">Uncharacterized protein</fullName>
    </submittedName>
</protein>
<keyword evidence="2" id="KW-1185">Reference proteome</keyword>
<proteinExistence type="predicted"/>
<dbReference type="EMBL" id="JAMKFB020000019">
    <property type="protein sequence ID" value="KAL0166973.1"/>
    <property type="molecule type" value="Genomic_DNA"/>
</dbReference>
<accession>A0ABD0NYL5</accession>
<name>A0ABD0NYL5_CIRMR</name>
<evidence type="ECO:0000313" key="2">
    <source>
        <dbReference type="Proteomes" id="UP001529510"/>
    </source>
</evidence>
<feature type="non-terminal residue" evidence="1">
    <location>
        <position position="1"/>
    </location>
</feature>
<comment type="caution">
    <text evidence="1">The sequence shown here is derived from an EMBL/GenBank/DDBJ whole genome shotgun (WGS) entry which is preliminary data.</text>
</comment>
<dbReference type="AlphaFoldDB" id="A0ABD0NYL5"/>
<reference evidence="1 2" key="1">
    <citation type="submission" date="2024-05" db="EMBL/GenBank/DDBJ databases">
        <title>Genome sequencing and assembly of Indian major carp, Cirrhinus mrigala (Hamilton, 1822).</title>
        <authorList>
            <person name="Mohindra V."/>
            <person name="Chowdhury L.M."/>
            <person name="Lal K."/>
            <person name="Jena J.K."/>
        </authorList>
    </citation>
    <scope>NUCLEOTIDE SEQUENCE [LARGE SCALE GENOMIC DNA]</scope>
    <source>
        <strain evidence="1">CM1030</strain>
        <tissue evidence="1">Blood</tissue>
    </source>
</reference>
<dbReference type="Proteomes" id="UP001529510">
    <property type="component" value="Unassembled WGS sequence"/>
</dbReference>